<keyword evidence="3" id="KW-1133">Transmembrane helix</keyword>
<evidence type="ECO:0000313" key="5">
    <source>
        <dbReference type="Proteomes" id="UP000031419"/>
    </source>
</evidence>
<dbReference type="SUPFAM" id="SSF56601">
    <property type="entry name" value="beta-lactamase/transpeptidase-like"/>
    <property type="match status" value="1"/>
</dbReference>
<dbReference type="STRING" id="28042.GU90_15480"/>
<keyword evidence="3" id="KW-0472">Membrane</keyword>
<dbReference type="NCBIfam" id="TIGR00666">
    <property type="entry name" value="PBP4"/>
    <property type="match status" value="1"/>
</dbReference>
<dbReference type="PANTHER" id="PTHR30023">
    <property type="entry name" value="D-ALANYL-D-ALANINE CARBOXYPEPTIDASE"/>
    <property type="match status" value="1"/>
</dbReference>
<dbReference type="GO" id="GO:0004185">
    <property type="term" value="F:serine-type carboxypeptidase activity"/>
    <property type="evidence" value="ECO:0007669"/>
    <property type="project" value="InterPro"/>
</dbReference>
<dbReference type="EMBL" id="JNVU01000037">
    <property type="protein sequence ID" value="KEI43716.1"/>
    <property type="molecule type" value="Genomic_DNA"/>
</dbReference>
<dbReference type="InterPro" id="IPR000667">
    <property type="entry name" value="Peptidase_S13"/>
</dbReference>
<dbReference type="PRINTS" id="PR00922">
    <property type="entry name" value="DADACBPTASE3"/>
</dbReference>
<comment type="similarity">
    <text evidence="1">Belongs to the peptidase S13 family.</text>
</comment>
<proteinExistence type="inferred from homology"/>
<keyword evidence="2" id="KW-0378">Hydrolase</keyword>
<dbReference type="Gene3D" id="3.40.710.10">
    <property type="entry name" value="DD-peptidase/beta-lactamase superfamily"/>
    <property type="match status" value="2"/>
</dbReference>
<evidence type="ECO:0000256" key="2">
    <source>
        <dbReference type="ARBA" id="ARBA00022801"/>
    </source>
</evidence>
<evidence type="ECO:0008006" key="6">
    <source>
        <dbReference type="Google" id="ProtNLM"/>
    </source>
</evidence>
<sequence length="468" mass="48306">MFAGQQTPEPQIPARLRRRRGLVLAAVALVAVLVVGVAVVPGLVRQALIADPPAPVQLEPSIKPLSADAPAPGPNALSAALTDELANPALGQLGGIVLDPVTDEVLWQQNADQALVPGSTGKLLTAGAVLLSLDHQKRFTTKVVRGSTPGSIVIVGGGDPTLTTLPEGQESVYPGAARLDDLVQQLKQSVGDSVVSVQVDTSRYAGPKLAPGWLPQDVPAGYIAPIEPVMLDGARQDPQLDTSPRSQTPALDVAKRVAAAFGTTQVSEGEAPQNAEVLAEVQSPTVRELTEVMLQRSDNVLAETLAREVAIANGNAPTFEGATKAIRQVLQRHGIELGQTSMVDGSGLSLDDRMSSKVLGNLLSVATEPASPEGGLSEESAKLRALLLGLPVAGGTGSLAGRFTDEPGKGWVRAKTGTLEGANSLAGMLVTADGRLLVFALISNGTSRDASRAALDDLVSAIQQCGCR</sequence>
<keyword evidence="5" id="KW-1185">Reference proteome</keyword>
<accession>A0A073AWM0</accession>
<dbReference type="eggNOG" id="COG2027">
    <property type="taxonomic scope" value="Bacteria"/>
</dbReference>
<name>A0A073AWM0_9PSEU</name>
<feature type="transmembrane region" description="Helical" evidence="3">
    <location>
        <begin position="21"/>
        <end position="44"/>
    </location>
</feature>
<protein>
    <recommendedName>
        <fullName evidence="6">D-alanyl-D-alanine carboxypeptidase</fullName>
    </recommendedName>
</protein>
<dbReference type="InterPro" id="IPR012338">
    <property type="entry name" value="Beta-lactam/transpept-like"/>
</dbReference>
<dbReference type="PANTHER" id="PTHR30023:SF0">
    <property type="entry name" value="PENICILLIN-SENSITIVE CARBOXYPEPTIDASE A"/>
    <property type="match status" value="1"/>
</dbReference>
<evidence type="ECO:0000313" key="4">
    <source>
        <dbReference type="EMBL" id="KEI43716.1"/>
    </source>
</evidence>
<keyword evidence="3" id="KW-0812">Transmembrane</keyword>
<dbReference type="AlphaFoldDB" id="A0A073AWM0"/>
<dbReference type="GO" id="GO:0000270">
    <property type="term" value="P:peptidoglycan metabolic process"/>
    <property type="evidence" value="ECO:0007669"/>
    <property type="project" value="TreeGrafter"/>
</dbReference>
<comment type="caution">
    <text evidence="4">The sequence shown here is derived from an EMBL/GenBank/DDBJ whole genome shotgun (WGS) entry which is preliminary data.</text>
</comment>
<dbReference type="Pfam" id="PF02113">
    <property type="entry name" value="Peptidase_S13"/>
    <property type="match status" value="1"/>
</dbReference>
<reference evidence="4 5" key="1">
    <citation type="submission" date="2014-06" db="EMBL/GenBank/DDBJ databases">
        <title>Saccharopolyspora rectivirgula DSM-43113 Genome sequencing.</title>
        <authorList>
            <person name="Barrera C."/>
            <person name="Millon L."/>
            <person name="Rognon B."/>
            <person name="Zaugg C."/>
            <person name="Monod M."/>
        </authorList>
    </citation>
    <scope>NUCLEOTIDE SEQUENCE [LARGE SCALE GENOMIC DNA]</scope>
    <source>
        <strain evidence="4 5">DSM 43113</strain>
    </source>
</reference>
<evidence type="ECO:0000256" key="3">
    <source>
        <dbReference type="SAM" id="Phobius"/>
    </source>
</evidence>
<evidence type="ECO:0000256" key="1">
    <source>
        <dbReference type="ARBA" id="ARBA00006096"/>
    </source>
</evidence>
<gene>
    <name evidence="4" type="ORF">GU90_15480</name>
</gene>
<dbReference type="GO" id="GO:0006508">
    <property type="term" value="P:proteolysis"/>
    <property type="evidence" value="ECO:0007669"/>
    <property type="project" value="InterPro"/>
</dbReference>
<dbReference type="Proteomes" id="UP000031419">
    <property type="component" value="Unassembled WGS sequence"/>
</dbReference>
<organism evidence="4 5">
    <name type="scientific">Saccharopolyspora rectivirgula</name>
    <dbReference type="NCBI Taxonomy" id="28042"/>
    <lineage>
        <taxon>Bacteria</taxon>
        <taxon>Bacillati</taxon>
        <taxon>Actinomycetota</taxon>
        <taxon>Actinomycetes</taxon>
        <taxon>Pseudonocardiales</taxon>
        <taxon>Pseudonocardiaceae</taxon>
        <taxon>Saccharopolyspora</taxon>
    </lineage>
</organism>